<keyword evidence="3" id="KW-1185">Reference proteome</keyword>
<dbReference type="GO" id="GO:0005778">
    <property type="term" value="C:peroxisomal membrane"/>
    <property type="evidence" value="ECO:0007669"/>
    <property type="project" value="InterPro"/>
</dbReference>
<dbReference type="Pfam" id="PF04882">
    <property type="entry name" value="Peroxin-3"/>
    <property type="match status" value="1"/>
</dbReference>
<dbReference type="PANTHER" id="PTHR28080:SF1">
    <property type="entry name" value="PEROXISOMAL BIOGENESIS FACTOR 3"/>
    <property type="match status" value="1"/>
</dbReference>
<accession>A0A2V3ITI0</accession>
<organism evidence="2 3">
    <name type="scientific">Gracilariopsis chorda</name>
    <dbReference type="NCBI Taxonomy" id="448386"/>
    <lineage>
        <taxon>Eukaryota</taxon>
        <taxon>Rhodophyta</taxon>
        <taxon>Florideophyceae</taxon>
        <taxon>Rhodymeniophycidae</taxon>
        <taxon>Gracilariales</taxon>
        <taxon>Gracilariaceae</taxon>
        <taxon>Gracilariopsis</taxon>
    </lineage>
</organism>
<dbReference type="OrthoDB" id="45930at2759"/>
<keyword evidence="1" id="KW-1133">Transmembrane helix</keyword>
<evidence type="ECO:0000313" key="2">
    <source>
        <dbReference type="EMBL" id="PXF45425.1"/>
    </source>
</evidence>
<evidence type="ECO:0000313" key="3">
    <source>
        <dbReference type="Proteomes" id="UP000247409"/>
    </source>
</evidence>
<dbReference type="STRING" id="448386.A0A2V3ITI0"/>
<feature type="transmembrane region" description="Helical" evidence="1">
    <location>
        <begin position="120"/>
        <end position="140"/>
    </location>
</feature>
<comment type="caution">
    <text evidence="2">The sequence shown here is derived from an EMBL/GenBank/DDBJ whole genome shotgun (WGS) entry which is preliminary data.</text>
</comment>
<evidence type="ECO:0000256" key="1">
    <source>
        <dbReference type="SAM" id="Phobius"/>
    </source>
</evidence>
<gene>
    <name evidence="2" type="ORF">BWQ96_04840</name>
</gene>
<dbReference type="GO" id="GO:0030674">
    <property type="term" value="F:protein-macromolecule adaptor activity"/>
    <property type="evidence" value="ECO:0007669"/>
    <property type="project" value="TreeGrafter"/>
</dbReference>
<dbReference type="GO" id="GO:0045046">
    <property type="term" value="P:protein import into peroxisome membrane"/>
    <property type="evidence" value="ECO:0007669"/>
    <property type="project" value="TreeGrafter"/>
</dbReference>
<dbReference type="EMBL" id="NBIV01000061">
    <property type="protein sequence ID" value="PXF45425.1"/>
    <property type="molecule type" value="Genomic_DNA"/>
</dbReference>
<dbReference type="AlphaFoldDB" id="A0A2V3ITI0"/>
<sequence length="368" mass="41065">MSANSTHFTSLMRFVRRNSGRLTFLTLTAGGLVVAYRYFRTQMNTVNSTLEAERVAGARSLRAVFLANKNTIQKAYMALLPEIGAILSACESIDCSAILKRLRERPPLQEKASLWERLKIASVTHLVTAIFLIVTVHVTISMQINLLARYSAYYADAPVQSLPSGDLQPSTSKSFLDLCRRVLSNADVDGLTKQVEAEVRANVKDVKLTAVYDAQRVECLLSNCIRGLSEESKMHSLSRLPEYWFRNELRTLREESEREKNLDWLLEESLDLCECLDVSEVVESSSFDVVHHLCEQLGQEMTNGSAKGLPFAHLLARFEKLSKSLFTGEIENVVRDNESGVQFAACVFLSGEKQAKSTSNAGVGEDVR</sequence>
<dbReference type="InterPro" id="IPR006966">
    <property type="entry name" value="Peroxin-3"/>
</dbReference>
<dbReference type="PANTHER" id="PTHR28080">
    <property type="entry name" value="PEROXISOMAL BIOGENESIS FACTOR 3"/>
    <property type="match status" value="1"/>
</dbReference>
<proteinExistence type="predicted"/>
<feature type="transmembrane region" description="Helical" evidence="1">
    <location>
        <begin position="21"/>
        <end position="39"/>
    </location>
</feature>
<name>A0A2V3ITI0_9FLOR</name>
<reference evidence="2 3" key="1">
    <citation type="journal article" date="2018" name="Mol. Biol. Evol.">
        <title>Analysis of the draft genome of the red seaweed Gracilariopsis chorda provides insights into genome size evolution in Rhodophyta.</title>
        <authorList>
            <person name="Lee J."/>
            <person name="Yang E.C."/>
            <person name="Graf L."/>
            <person name="Yang J.H."/>
            <person name="Qiu H."/>
            <person name="Zel Zion U."/>
            <person name="Chan C.X."/>
            <person name="Stephens T.G."/>
            <person name="Weber A.P.M."/>
            <person name="Boo G.H."/>
            <person name="Boo S.M."/>
            <person name="Kim K.M."/>
            <person name="Shin Y."/>
            <person name="Jung M."/>
            <person name="Lee S.J."/>
            <person name="Yim H.S."/>
            <person name="Lee J.H."/>
            <person name="Bhattacharya D."/>
            <person name="Yoon H.S."/>
        </authorList>
    </citation>
    <scope>NUCLEOTIDE SEQUENCE [LARGE SCALE GENOMIC DNA]</scope>
    <source>
        <strain evidence="2 3">SKKU-2015</strain>
        <tissue evidence="2">Whole body</tissue>
    </source>
</reference>
<keyword evidence="1" id="KW-0812">Transmembrane</keyword>
<protein>
    <submittedName>
        <fullName evidence="2">Peroxisomal biogenesis factor 3</fullName>
    </submittedName>
</protein>
<dbReference type="Proteomes" id="UP000247409">
    <property type="component" value="Unassembled WGS sequence"/>
</dbReference>
<keyword evidence="1" id="KW-0472">Membrane</keyword>